<dbReference type="Gene3D" id="3.40.50.720">
    <property type="entry name" value="NAD(P)-binding Rossmann-like Domain"/>
    <property type="match status" value="1"/>
</dbReference>
<gene>
    <name evidence="2" type="ORF">E0Z10_g3965</name>
</gene>
<dbReference type="PRINTS" id="PR00081">
    <property type="entry name" value="GDHRDH"/>
</dbReference>
<dbReference type="AlphaFoldDB" id="A0A4Z0Z0B9"/>
<evidence type="ECO:0000313" key="2">
    <source>
        <dbReference type="EMBL" id="TGJ84805.1"/>
    </source>
</evidence>
<proteinExistence type="predicted"/>
<dbReference type="GO" id="GO:0016491">
    <property type="term" value="F:oxidoreductase activity"/>
    <property type="evidence" value="ECO:0007669"/>
    <property type="project" value="UniProtKB-KW"/>
</dbReference>
<protein>
    <recommendedName>
        <fullName evidence="4">Oxidoreductase</fullName>
    </recommendedName>
</protein>
<dbReference type="InterPro" id="IPR036291">
    <property type="entry name" value="NAD(P)-bd_dom_sf"/>
</dbReference>
<dbReference type="STRING" id="37992.A0A4Z0Z0B9"/>
<sequence length="308" mass="33463">MRQSTKSKTFNSVRDIPPLNGKVILVTGGSSGLGKQSVLEFARHSPEKIWLASRSLAKAEAAAEEIRAQVPQAQVEPLVLDLASFSSIKTAAETVLAKSSRLDILMLNGGIMGVLPGLTSDGYEIQFGTNHMGHALLTKLLFPLLNKTAEDPTADVRIVVLSSYGHTMVGKGKFRFDALKTIAEDLGAYGRYYQSKLANVLWARQLARVYPQFTVAATHPGLVQTQLMDGADGTPWAINVLAKVTSMFMASVEDGARNQLWASVSKEVSSGEYYEPVGVRGKASSNGTDDVLAKRLWDWTEKELENFS</sequence>
<keyword evidence="3" id="KW-1185">Reference proteome</keyword>
<dbReference type="Pfam" id="PF00106">
    <property type="entry name" value="adh_short"/>
    <property type="match status" value="1"/>
</dbReference>
<dbReference type="PANTHER" id="PTHR43157">
    <property type="entry name" value="PHOSPHATIDYLINOSITOL-GLYCAN BIOSYNTHESIS CLASS F PROTEIN-RELATED"/>
    <property type="match status" value="1"/>
</dbReference>
<reference evidence="2 3" key="1">
    <citation type="submission" date="2019-03" db="EMBL/GenBank/DDBJ databases">
        <title>Draft genome sequence of Xylaria hypoxylon DSM 108379, a ubiquitous saprotrophic-parasitic fungi on hardwood.</title>
        <authorList>
            <person name="Buettner E."/>
            <person name="Leonhardt S."/>
            <person name="Gebauer A.M."/>
            <person name="Liers C."/>
            <person name="Hofrichter M."/>
            <person name="Kellner H."/>
        </authorList>
    </citation>
    <scope>NUCLEOTIDE SEQUENCE [LARGE SCALE GENOMIC DNA]</scope>
    <source>
        <strain evidence="2 3">DSM 108379</strain>
    </source>
</reference>
<evidence type="ECO:0008006" key="4">
    <source>
        <dbReference type="Google" id="ProtNLM"/>
    </source>
</evidence>
<name>A0A4Z0Z0B9_9PEZI</name>
<dbReference type="InterPro" id="IPR002347">
    <property type="entry name" value="SDR_fam"/>
</dbReference>
<accession>A0A4Z0Z0B9</accession>
<evidence type="ECO:0000256" key="1">
    <source>
        <dbReference type="ARBA" id="ARBA00023002"/>
    </source>
</evidence>
<dbReference type="EMBL" id="SKBN01000059">
    <property type="protein sequence ID" value="TGJ84805.1"/>
    <property type="molecule type" value="Genomic_DNA"/>
</dbReference>
<keyword evidence="1" id="KW-0560">Oxidoreductase</keyword>
<dbReference type="Proteomes" id="UP000297716">
    <property type="component" value="Unassembled WGS sequence"/>
</dbReference>
<organism evidence="2 3">
    <name type="scientific">Xylaria hypoxylon</name>
    <dbReference type="NCBI Taxonomy" id="37992"/>
    <lineage>
        <taxon>Eukaryota</taxon>
        <taxon>Fungi</taxon>
        <taxon>Dikarya</taxon>
        <taxon>Ascomycota</taxon>
        <taxon>Pezizomycotina</taxon>
        <taxon>Sordariomycetes</taxon>
        <taxon>Xylariomycetidae</taxon>
        <taxon>Xylariales</taxon>
        <taxon>Xylariaceae</taxon>
        <taxon>Xylaria</taxon>
    </lineage>
</organism>
<evidence type="ECO:0000313" key="3">
    <source>
        <dbReference type="Proteomes" id="UP000297716"/>
    </source>
</evidence>
<comment type="caution">
    <text evidence="2">The sequence shown here is derived from an EMBL/GenBank/DDBJ whole genome shotgun (WGS) entry which is preliminary data.</text>
</comment>
<dbReference type="OrthoDB" id="191139at2759"/>
<dbReference type="SUPFAM" id="SSF51735">
    <property type="entry name" value="NAD(P)-binding Rossmann-fold domains"/>
    <property type="match status" value="1"/>
</dbReference>
<dbReference type="PANTHER" id="PTHR43157:SF31">
    <property type="entry name" value="PHOSPHATIDYLINOSITOL-GLYCAN BIOSYNTHESIS CLASS F PROTEIN"/>
    <property type="match status" value="1"/>
</dbReference>